<protein>
    <recommendedName>
        <fullName evidence="8">SCO family protein</fullName>
    </recommendedName>
</protein>
<comment type="similarity">
    <text evidence="1">Belongs to the SCO1/2 family.</text>
</comment>
<keyword evidence="4" id="KW-1133">Transmembrane helix</keyword>
<feature type="signal peptide" evidence="5">
    <location>
        <begin position="1"/>
        <end position="21"/>
    </location>
</feature>
<sequence length="264" mass="28967">MRVSVLAVLTLALAVPAGAQRAEPLPKELEGVGIEERPGAQVPLDAVFLDEDGREVRLGELLNGKPTILTLVYYRCPMLCGLVLQGVLEGLKGLPATVGDEFNVVTISIDPLETPTLAKLKKQTYLAEYGRSGAAAGWHFLTGKQEQIQRVTNSVGFFYKWNEERQEYAHGAGIFVLTPQGKVARTLYGVLYEPRTLKLALSEAREGKSSLGEKIILYCFHYDANEGRYVMAASRIMRAGGALTALTLGGWLLVSWRRSRREAS</sequence>
<dbReference type="EMBL" id="JMFG01000016">
    <property type="protein sequence ID" value="KDA53834.1"/>
    <property type="molecule type" value="Genomic_DNA"/>
</dbReference>
<keyword evidence="4" id="KW-0812">Transmembrane</keyword>
<dbReference type="CDD" id="cd02968">
    <property type="entry name" value="SCO"/>
    <property type="match status" value="1"/>
</dbReference>
<keyword evidence="2" id="KW-0479">Metal-binding</keyword>
<dbReference type="InterPro" id="IPR036249">
    <property type="entry name" value="Thioredoxin-like_sf"/>
</dbReference>
<proteinExistence type="inferred from homology"/>
<evidence type="ECO:0000313" key="7">
    <source>
        <dbReference type="Proteomes" id="UP000027284"/>
    </source>
</evidence>
<feature type="binding site" evidence="2">
    <location>
        <position position="76"/>
    </location>
    <ligand>
        <name>Cu cation</name>
        <dbReference type="ChEBI" id="CHEBI:23378"/>
    </ligand>
</feature>
<dbReference type="GO" id="GO:0046872">
    <property type="term" value="F:metal ion binding"/>
    <property type="evidence" value="ECO:0007669"/>
    <property type="project" value="UniProtKB-KW"/>
</dbReference>
<evidence type="ECO:0000256" key="1">
    <source>
        <dbReference type="ARBA" id="ARBA00010996"/>
    </source>
</evidence>
<dbReference type="Proteomes" id="UP000027284">
    <property type="component" value="Unassembled WGS sequence"/>
</dbReference>
<dbReference type="STRING" id="1312852.EG19_02355"/>
<dbReference type="PANTHER" id="PTHR12151">
    <property type="entry name" value="ELECTRON TRANSPORT PROTIN SCO1/SENC FAMILY MEMBER"/>
    <property type="match status" value="1"/>
</dbReference>
<keyword evidence="7" id="KW-1185">Reference proteome</keyword>
<dbReference type="OrthoDB" id="9786756at2"/>
<evidence type="ECO:0000313" key="6">
    <source>
        <dbReference type="EMBL" id="KDA53834.1"/>
    </source>
</evidence>
<feature type="chain" id="PRO_5001620800" description="SCO family protein" evidence="5">
    <location>
        <begin position="22"/>
        <end position="264"/>
    </location>
</feature>
<dbReference type="Gene3D" id="3.40.30.10">
    <property type="entry name" value="Glutaredoxin"/>
    <property type="match status" value="1"/>
</dbReference>
<feature type="binding site" evidence="2">
    <location>
        <position position="170"/>
    </location>
    <ligand>
        <name>Cu cation</name>
        <dbReference type="ChEBI" id="CHEBI:23378"/>
    </ligand>
</feature>
<comment type="caution">
    <text evidence="6">The sequence shown here is derived from an EMBL/GenBank/DDBJ whole genome shotgun (WGS) entry which is preliminary data.</text>
</comment>
<dbReference type="AlphaFoldDB" id="A0A062XWN9"/>
<dbReference type="SUPFAM" id="SSF52833">
    <property type="entry name" value="Thioredoxin-like"/>
    <property type="match status" value="1"/>
</dbReference>
<evidence type="ECO:0000256" key="4">
    <source>
        <dbReference type="SAM" id="Phobius"/>
    </source>
</evidence>
<organism evidence="6 7">
    <name type="scientific">Thermoanaerobaculum aquaticum</name>
    <dbReference type="NCBI Taxonomy" id="1312852"/>
    <lineage>
        <taxon>Bacteria</taxon>
        <taxon>Pseudomonadati</taxon>
        <taxon>Acidobacteriota</taxon>
        <taxon>Thermoanaerobaculia</taxon>
        <taxon>Thermoanaerobaculales</taxon>
        <taxon>Thermoanaerobaculaceae</taxon>
        <taxon>Thermoanaerobaculum</taxon>
    </lineage>
</organism>
<keyword evidence="4" id="KW-0472">Membrane</keyword>
<accession>A0A062XWN9</accession>
<evidence type="ECO:0000256" key="3">
    <source>
        <dbReference type="PIRSR" id="PIRSR603782-2"/>
    </source>
</evidence>
<dbReference type="PANTHER" id="PTHR12151:SF8">
    <property type="entry name" value="THIOREDOXIN DOMAIN-CONTAINING PROTEIN"/>
    <property type="match status" value="1"/>
</dbReference>
<dbReference type="InterPro" id="IPR003782">
    <property type="entry name" value="SCO1/SenC"/>
</dbReference>
<evidence type="ECO:0000256" key="2">
    <source>
        <dbReference type="PIRSR" id="PIRSR603782-1"/>
    </source>
</evidence>
<reference evidence="6 7" key="1">
    <citation type="submission" date="2014-04" db="EMBL/GenBank/DDBJ databases">
        <title>The Genome Sequence of Thermoanaerobaculum aquaticum MP-01, The First Cultivated Group 23 Acidobacterium.</title>
        <authorList>
            <person name="Stamps B.W."/>
            <person name="Losey N.A."/>
            <person name="Lawson P.A."/>
            <person name="Stevenson B.S."/>
        </authorList>
    </citation>
    <scope>NUCLEOTIDE SEQUENCE [LARGE SCALE GENOMIC DNA]</scope>
    <source>
        <strain evidence="6 7">MP-01</strain>
    </source>
</reference>
<dbReference type="Pfam" id="PF02630">
    <property type="entry name" value="SCO1-SenC"/>
    <property type="match status" value="1"/>
</dbReference>
<dbReference type="RefSeq" id="WP_053335000.1">
    <property type="nucleotide sequence ID" value="NZ_JMFG01000016.1"/>
</dbReference>
<evidence type="ECO:0000256" key="5">
    <source>
        <dbReference type="SAM" id="SignalP"/>
    </source>
</evidence>
<keyword evidence="3" id="KW-1015">Disulfide bond</keyword>
<keyword evidence="5" id="KW-0732">Signal</keyword>
<name>A0A062XWN9_9BACT</name>
<feature type="disulfide bond" description="Redox-active" evidence="3">
    <location>
        <begin position="76"/>
        <end position="80"/>
    </location>
</feature>
<feature type="binding site" evidence="2">
    <location>
        <position position="80"/>
    </location>
    <ligand>
        <name>Cu cation</name>
        <dbReference type="ChEBI" id="CHEBI:23378"/>
    </ligand>
</feature>
<keyword evidence="2" id="KW-0186">Copper</keyword>
<gene>
    <name evidence="6" type="ORF">EG19_02355</name>
</gene>
<feature type="transmembrane region" description="Helical" evidence="4">
    <location>
        <begin position="236"/>
        <end position="254"/>
    </location>
</feature>
<evidence type="ECO:0008006" key="8">
    <source>
        <dbReference type="Google" id="ProtNLM"/>
    </source>
</evidence>